<evidence type="ECO:0000313" key="10">
    <source>
        <dbReference type="EMBL" id="KAK3951198.1"/>
    </source>
</evidence>
<reference evidence="10" key="1">
    <citation type="journal article" date="2023" name="Mol. Phylogenet. Evol.">
        <title>Genome-scale phylogeny and comparative genomics of the fungal order Sordariales.</title>
        <authorList>
            <person name="Hensen N."/>
            <person name="Bonometti L."/>
            <person name="Westerberg I."/>
            <person name="Brannstrom I.O."/>
            <person name="Guillou S."/>
            <person name="Cros-Aarteil S."/>
            <person name="Calhoun S."/>
            <person name="Haridas S."/>
            <person name="Kuo A."/>
            <person name="Mondo S."/>
            <person name="Pangilinan J."/>
            <person name="Riley R."/>
            <person name="LaButti K."/>
            <person name="Andreopoulos B."/>
            <person name="Lipzen A."/>
            <person name="Chen C."/>
            <person name="Yan M."/>
            <person name="Daum C."/>
            <person name="Ng V."/>
            <person name="Clum A."/>
            <person name="Steindorff A."/>
            <person name="Ohm R.A."/>
            <person name="Martin F."/>
            <person name="Silar P."/>
            <person name="Natvig D.O."/>
            <person name="Lalanne C."/>
            <person name="Gautier V."/>
            <person name="Ament-Velasquez S.L."/>
            <person name="Kruys A."/>
            <person name="Hutchinson M.I."/>
            <person name="Powell A.J."/>
            <person name="Barry K."/>
            <person name="Miller A.N."/>
            <person name="Grigoriev I.V."/>
            <person name="Debuchy R."/>
            <person name="Gladieux P."/>
            <person name="Hiltunen Thoren M."/>
            <person name="Johannesson H."/>
        </authorList>
    </citation>
    <scope>NUCLEOTIDE SEQUENCE</scope>
    <source>
        <strain evidence="10">CBS 626.80</strain>
    </source>
</reference>
<keyword evidence="6" id="KW-1133">Transmembrane helix</keyword>
<evidence type="ECO:0000256" key="9">
    <source>
        <dbReference type="ARBA" id="ARBA00025716"/>
    </source>
</evidence>
<evidence type="ECO:0000313" key="11">
    <source>
        <dbReference type="Proteomes" id="UP001303222"/>
    </source>
</evidence>
<dbReference type="AlphaFoldDB" id="A0AAN6SFF0"/>
<proteinExistence type="inferred from homology"/>
<keyword evidence="2" id="KW-0813">Transport</keyword>
<sequence>MFGGFQPPALSREELQAAEAEATFTIQRAVFTAVALYLCSSSYKPVPVLWSGMEANEKPYAAPFVIDAVSKVL</sequence>
<evidence type="ECO:0000256" key="2">
    <source>
        <dbReference type="ARBA" id="ARBA00022448"/>
    </source>
</evidence>
<dbReference type="Pfam" id="PF10642">
    <property type="entry name" value="Tom5"/>
    <property type="match status" value="1"/>
</dbReference>
<protein>
    <submittedName>
        <fullName evidence="10">Mitochondrial import receptor subunit OR translocase-domain-containing protein</fullName>
    </submittedName>
</protein>
<evidence type="ECO:0000256" key="7">
    <source>
        <dbReference type="ARBA" id="ARBA00023128"/>
    </source>
</evidence>
<comment type="caution">
    <text evidence="10">The sequence shown here is derived from an EMBL/GenBank/DDBJ whole genome shotgun (WGS) entry which is preliminary data.</text>
</comment>
<name>A0AAN6SFF0_9PEZI</name>
<evidence type="ECO:0000256" key="3">
    <source>
        <dbReference type="ARBA" id="ARBA00022692"/>
    </source>
</evidence>
<keyword evidence="11" id="KW-1185">Reference proteome</keyword>
<evidence type="ECO:0000256" key="1">
    <source>
        <dbReference type="ARBA" id="ARBA00004572"/>
    </source>
</evidence>
<dbReference type="EMBL" id="MU859154">
    <property type="protein sequence ID" value="KAK3951198.1"/>
    <property type="molecule type" value="Genomic_DNA"/>
</dbReference>
<keyword evidence="8" id="KW-0472">Membrane</keyword>
<dbReference type="GO" id="GO:0005741">
    <property type="term" value="C:mitochondrial outer membrane"/>
    <property type="evidence" value="ECO:0007669"/>
    <property type="project" value="UniProtKB-SubCell"/>
</dbReference>
<reference evidence="10" key="2">
    <citation type="submission" date="2023-06" db="EMBL/GenBank/DDBJ databases">
        <authorList>
            <consortium name="Lawrence Berkeley National Laboratory"/>
            <person name="Mondo S.J."/>
            <person name="Hensen N."/>
            <person name="Bonometti L."/>
            <person name="Westerberg I."/>
            <person name="Brannstrom I.O."/>
            <person name="Guillou S."/>
            <person name="Cros-Aarteil S."/>
            <person name="Calhoun S."/>
            <person name="Haridas S."/>
            <person name="Kuo A."/>
            <person name="Pangilinan J."/>
            <person name="Riley R."/>
            <person name="Labutti K."/>
            <person name="Andreopoulos B."/>
            <person name="Lipzen A."/>
            <person name="Chen C."/>
            <person name="Yanf M."/>
            <person name="Daum C."/>
            <person name="Ng V."/>
            <person name="Clum A."/>
            <person name="Steindorff A."/>
            <person name="Ohm R."/>
            <person name="Martin F."/>
            <person name="Silar P."/>
            <person name="Natvig D."/>
            <person name="Lalanne C."/>
            <person name="Gautier V."/>
            <person name="Ament-Velasquez S.L."/>
            <person name="Kruys A."/>
            <person name="Hutchinson M.I."/>
            <person name="Powell A.J."/>
            <person name="Barry K."/>
            <person name="Miller A.N."/>
            <person name="Grigoriev I.V."/>
            <person name="Debuchy R."/>
            <person name="Gladieux P."/>
            <person name="Thoren M.H."/>
            <person name="Johannesson H."/>
        </authorList>
    </citation>
    <scope>NUCLEOTIDE SEQUENCE</scope>
    <source>
        <strain evidence="10">CBS 626.80</strain>
    </source>
</reference>
<keyword evidence="7" id="KW-0496">Mitochondrion</keyword>
<comment type="similarity">
    <text evidence="9">Belongs to the Tom5 family.</text>
</comment>
<keyword evidence="10" id="KW-0675">Receptor</keyword>
<dbReference type="InterPro" id="IPR019603">
    <property type="entry name" value="Tom5"/>
</dbReference>
<dbReference type="Proteomes" id="UP001303222">
    <property type="component" value="Unassembled WGS sequence"/>
</dbReference>
<gene>
    <name evidence="10" type="ORF">QBC32DRAFT_315131</name>
</gene>
<keyword evidence="3" id="KW-0812">Transmembrane</keyword>
<accession>A0AAN6SFF0</accession>
<evidence type="ECO:0000256" key="4">
    <source>
        <dbReference type="ARBA" id="ARBA00022787"/>
    </source>
</evidence>
<evidence type="ECO:0000256" key="8">
    <source>
        <dbReference type="ARBA" id="ARBA00023136"/>
    </source>
</evidence>
<evidence type="ECO:0000256" key="5">
    <source>
        <dbReference type="ARBA" id="ARBA00022927"/>
    </source>
</evidence>
<dbReference type="GO" id="GO:0006626">
    <property type="term" value="P:protein targeting to mitochondrion"/>
    <property type="evidence" value="ECO:0007669"/>
    <property type="project" value="UniProtKB-ARBA"/>
</dbReference>
<evidence type="ECO:0000256" key="6">
    <source>
        <dbReference type="ARBA" id="ARBA00022989"/>
    </source>
</evidence>
<keyword evidence="4" id="KW-1000">Mitochondrion outer membrane</keyword>
<keyword evidence="5" id="KW-0653">Protein transport</keyword>
<organism evidence="10 11">
    <name type="scientific">Pseudoneurospora amorphoporcata</name>
    <dbReference type="NCBI Taxonomy" id="241081"/>
    <lineage>
        <taxon>Eukaryota</taxon>
        <taxon>Fungi</taxon>
        <taxon>Dikarya</taxon>
        <taxon>Ascomycota</taxon>
        <taxon>Pezizomycotina</taxon>
        <taxon>Sordariomycetes</taxon>
        <taxon>Sordariomycetidae</taxon>
        <taxon>Sordariales</taxon>
        <taxon>Sordariaceae</taxon>
        <taxon>Pseudoneurospora</taxon>
    </lineage>
</organism>
<comment type="subcellular location">
    <subcellularLocation>
        <location evidence="1">Mitochondrion outer membrane</location>
        <topology evidence="1">Single-pass membrane protein</topology>
    </subcellularLocation>
</comment>
<dbReference type="GO" id="GO:0015031">
    <property type="term" value="P:protein transport"/>
    <property type="evidence" value="ECO:0007669"/>
    <property type="project" value="UniProtKB-KW"/>
</dbReference>